<dbReference type="Gene3D" id="3.40.50.300">
    <property type="entry name" value="P-loop containing nucleotide triphosphate hydrolases"/>
    <property type="match status" value="1"/>
</dbReference>
<comment type="caution">
    <text evidence="4">The sequence shown here is derived from an EMBL/GenBank/DDBJ whole genome shotgun (WGS) entry which is preliminary data.</text>
</comment>
<evidence type="ECO:0000313" key="5">
    <source>
        <dbReference type="Proteomes" id="UP000588277"/>
    </source>
</evidence>
<dbReference type="InterPro" id="IPR017871">
    <property type="entry name" value="ABC_transporter-like_CS"/>
</dbReference>
<dbReference type="SUPFAM" id="SSF52540">
    <property type="entry name" value="P-loop containing nucleoside triphosphate hydrolases"/>
    <property type="match status" value="1"/>
</dbReference>
<dbReference type="InterPro" id="IPR003439">
    <property type="entry name" value="ABC_transporter-like_ATP-bd"/>
</dbReference>
<dbReference type="PANTHER" id="PTHR43038:SF3">
    <property type="entry name" value="ABC TRANSPORTER G FAMILY MEMBER 20 ISOFORM X1"/>
    <property type="match status" value="1"/>
</dbReference>
<organism evidence="4 5">
    <name type="scientific">Bifidobacterium moraviense</name>
    <dbReference type="NCBI Taxonomy" id="2675323"/>
    <lineage>
        <taxon>Bacteria</taxon>
        <taxon>Bacillati</taxon>
        <taxon>Actinomycetota</taxon>
        <taxon>Actinomycetes</taxon>
        <taxon>Bifidobacteriales</taxon>
        <taxon>Bifidobacteriaceae</taxon>
        <taxon>Bifidobacterium</taxon>
    </lineage>
</organism>
<dbReference type="RefSeq" id="WP_169276255.1">
    <property type="nucleotide sequence ID" value="NZ_JAAIIH010000018.1"/>
</dbReference>
<keyword evidence="2 4" id="KW-0067">ATP-binding</keyword>
<dbReference type="InterPro" id="IPR003593">
    <property type="entry name" value="AAA+_ATPase"/>
</dbReference>
<reference evidence="4 5" key="1">
    <citation type="submission" date="2020-02" db="EMBL/GenBank/DDBJ databases">
        <title>Characterization of phylogenetic diversity of novel bifidobacterial species isolated in Czech ZOOs.</title>
        <authorList>
            <person name="Lugli G.A."/>
            <person name="Vera N.B."/>
            <person name="Ventura M."/>
        </authorList>
    </citation>
    <scope>NUCLEOTIDE SEQUENCE [LARGE SCALE GENOMIC DNA]</scope>
    <source>
        <strain evidence="4 5">DSM 109958</strain>
    </source>
</reference>
<dbReference type="PANTHER" id="PTHR43038">
    <property type="entry name" value="ATP-BINDING CASSETTE, SUB-FAMILY H, MEMBER 1"/>
    <property type="match status" value="1"/>
</dbReference>
<dbReference type="Proteomes" id="UP000588277">
    <property type="component" value="Unassembled WGS sequence"/>
</dbReference>
<sequence>MAGRTQARHARRSTDGHRSHAADVGLVCSHVSFRYGRTQVLHDVSFSIGRGVTGLLGANGAGKTTLLNVLSTLRRPHEGHVVVAGHDASDARGRESARAGLGYLPQRFELMGCSTLEDNVAYAAWAHGLREDLIPRAVDDALAAVDLLDRRGMRARQLSGGQRQRLAIACATAHRPEVILLDEPTAGVDPMQRANIRTMVARLGERATVLLSTHIIDDVSRGADRLLIMVDGGIAYAGDIAGSDGVGGPGGIADGVGTLGNDEDRTRAIEELFLRISARG</sequence>
<keyword evidence="1" id="KW-0547">Nucleotide-binding</keyword>
<accession>A0A7Y0F365</accession>
<dbReference type="InterPro" id="IPR027417">
    <property type="entry name" value="P-loop_NTPase"/>
</dbReference>
<evidence type="ECO:0000313" key="4">
    <source>
        <dbReference type="EMBL" id="NMN01173.1"/>
    </source>
</evidence>
<protein>
    <submittedName>
        <fullName evidence="4">ABC transporter ATP-binding protein</fullName>
    </submittedName>
</protein>
<proteinExistence type="predicted"/>
<dbReference type="AlphaFoldDB" id="A0A7Y0F365"/>
<dbReference type="GO" id="GO:0005524">
    <property type="term" value="F:ATP binding"/>
    <property type="evidence" value="ECO:0007669"/>
    <property type="project" value="UniProtKB-KW"/>
</dbReference>
<dbReference type="SMART" id="SM00382">
    <property type="entry name" value="AAA"/>
    <property type="match status" value="1"/>
</dbReference>
<name>A0A7Y0F365_9BIFI</name>
<dbReference type="PROSITE" id="PS00211">
    <property type="entry name" value="ABC_TRANSPORTER_1"/>
    <property type="match status" value="1"/>
</dbReference>
<feature type="domain" description="ABC transporter" evidence="3">
    <location>
        <begin position="26"/>
        <end position="256"/>
    </location>
</feature>
<evidence type="ECO:0000256" key="2">
    <source>
        <dbReference type="ARBA" id="ARBA00022840"/>
    </source>
</evidence>
<dbReference type="Pfam" id="PF00005">
    <property type="entry name" value="ABC_tran"/>
    <property type="match status" value="1"/>
</dbReference>
<evidence type="ECO:0000256" key="1">
    <source>
        <dbReference type="ARBA" id="ARBA00022741"/>
    </source>
</evidence>
<keyword evidence="5" id="KW-1185">Reference proteome</keyword>
<gene>
    <name evidence="4" type="ORF">G1C96_1758</name>
</gene>
<dbReference type="EMBL" id="JAAIIH010000018">
    <property type="protein sequence ID" value="NMN01173.1"/>
    <property type="molecule type" value="Genomic_DNA"/>
</dbReference>
<evidence type="ECO:0000259" key="3">
    <source>
        <dbReference type="PROSITE" id="PS50893"/>
    </source>
</evidence>
<dbReference type="PROSITE" id="PS50893">
    <property type="entry name" value="ABC_TRANSPORTER_2"/>
    <property type="match status" value="1"/>
</dbReference>
<dbReference type="GO" id="GO:0016887">
    <property type="term" value="F:ATP hydrolysis activity"/>
    <property type="evidence" value="ECO:0007669"/>
    <property type="project" value="InterPro"/>
</dbReference>